<dbReference type="Pfam" id="PF18545">
    <property type="entry name" value="HalOD1"/>
    <property type="match status" value="1"/>
</dbReference>
<reference evidence="2 3" key="1">
    <citation type="submission" date="2022-09" db="EMBL/GenBank/DDBJ databases">
        <title>Enrichment on poylsaccharides allowed isolation of novel metabolic and taxonomic groups of Haloarchaea.</title>
        <authorList>
            <person name="Sorokin D.Y."/>
            <person name="Elcheninov A.G."/>
            <person name="Khizhniak T.V."/>
            <person name="Kolganova T.V."/>
            <person name="Kublanov I.V."/>
        </authorList>
    </citation>
    <scope>NUCLEOTIDE SEQUENCE [LARGE SCALE GENOMIC DNA]</scope>
    <source>
        <strain evidence="2 3">AArc-m2/3/4</strain>
    </source>
</reference>
<name>A0ABT2QDI4_9EURY</name>
<dbReference type="EMBL" id="JAOPKB010000004">
    <property type="protein sequence ID" value="MCU4972978.1"/>
    <property type="molecule type" value="Genomic_DNA"/>
</dbReference>
<dbReference type="RefSeq" id="WP_338007693.1">
    <property type="nucleotide sequence ID" value="NZ_JAOPKB010000004.1"/>
</dbReference>
<evidence type="ECO:0000313" key="3">
    <source>
        <dbReference type="Proteomes" id="UP001320972"/>
    </source>
</evidence>
<evidence type="ECO:0000259" key="1">
    <source>
        <dbReference type="Pfam" id="PF18545"/>
    </source>
</evidence>
<feature type="domain" description="Halobacterial output" evidence="1">
    <location>
        <begin position="25"/>
        <end position="91"/>
    </location>
</feature>
<comment type="caution">
    <text evidence="2">The sequence shown here is derived from an EMBL/GenBank/DDBJ whole genome shotgun (WGS) entry which is preliminary data.</text>
</comment>
<proteinExistence type="predicted"/>
<evidence type="ECO:0000313" key="2">
    <source>
        <dbReference type="EMBL" id="MCU4972978.1"/>
    </source>
</evidence>
<dbReference type="InterPro" id="IPR040624">
    <property type="entry name" value="HalOD1"/>
</dbReference>
<sequence length="107" mass="11898">MIEHSPDSGFSGESSAWSSYELSATETPTESIVYAVADVSGRDPLELRPLYEVVDPDAVDRLFGRSASRECSTGTKLRFVYEGHEICIDDRRLVLRGIDRDSSQALR</sequence>
<protein>
    <recommendedName>
        <fullName evidence="1">Halobacterial output domain-containing protein</fullName>
    </recommendedName>
</protein>
<gene>
    <name evidence="2" type="ORF">OB955_09510</name>
</gene>
<dbReference type="Proteomes" id="UP001320972">
    <property type="component" value="Unassembled WGS sequence"/>
</dbReference>
<organism evidence="2 3">
    <name type="scientific">Natronoglomus mannanivorans</name>
    <dbReference type="NCBI Taxonomy" id="2979990"/>
    <lineage>
        <taxon>Archaea</taxon>
        <taxon>Methanobacteriati</taxon>
        <taxon>Methanobacteriota</taxon>
        <taxon>Stenosarchaea group</taxon>
        <taxon>Halobacteria</taxon>
        <taxon>Halobacteriales</taxon>
        <taxon>Natrialbaceae</taxon>
        <taxon>Natronoglomus</taxon>
    </lineage>
</organism>
<accession>A0ABT2QDI4</accession>
<keyword evidence="3" id="KW-1185">Reference proteome</keyword>